<evidence type="ECO:0000313" key="2">
    <source>
        <dbReference type="Proteomes" id="UP001226720"/>
    </source>
</evidence>
<sequence length="54" mass="6097">MAKIIAFPKPKNMLKRLFCNNAGITRTVLVIHFGIDIPQIVFKKSELVEPATMI</sequence>
<evidence type="ECO:0000313" key="1">
    <source>
        <dbReference type="EMBL" id="MDQ0482450.1"/>
    </source>
</evidence>
<proteinExistence type="predicted"/>
<dbReference type="RefSeq" id="WP_301550251.1">
    <property type="nucleotide sequence ID" value="NZ_JAQRMZ010000001.1"/>
</dbReference>
<dbReference type="EMBL" id="JAUSWM010000002">
    <property type="protein sequence ID" value="MDQ0482450.1"/>
    <property type="molecule type" value="Genomic_DNA"/>
</dbReference>
<comment type="caution">
    <text evidence="1">The sequence shown here is derived from an EMBL/GenBank/DDBJ whole genome shotgun (WGS) entry which is preliminary data.</text>
</comment>
<reference evidence="1" key="1">
    <citation type="submission" date="2023-07" db="EMBL/GenBank/DDBJ databases">
        <title>Genomic Encyclopedia of Type Strains, Phase IV (KMG-IV): sequencing the most valuable type-strain genomes for metagenomic binning, comparative biology and taxonomic classification.</title>
        <authorList>
            <person name="Goeker M."/>
        </authorList>
    </citation>
    <scope>NUCLEOTIDE SEQUENCE [LARGE SCALE GENOMIC DNA]</scope>
    <source>
        <strain evidence="1">JSM 076093</strain>
    </source>
</reference>
<dbReference type="GeneID" id="301325471"/>
<keyword evidence="2" id="KW-1185">Reference proteome</keyword>
<dbReference type="Proteomes" id="UP001226720">
    <property type="component" value="Unassembled WGS sequence"/>
</dbReference>
<organism evidence="1 2">
    <name type="scientific">Guptibacillus hwajinpoensis</name>
    <dbReference type="NCBI Taxonomy" id="208199"/>
    <lineage>
        <taxon>Bacteria</taxon>
        <taxon>Bacillati</taxon>
        <taxon>Bacillota</taxon>
        <taxon>Bacilli</taxon>
        <taxon>Bacillales</taxon>
        <taxon>Guptibacillaceae</taxon>
        <taxon>Guptibacillus</taxon>
    </lineage>
</organism>
<name>A0ABU0JZA8_9BACL</name>
<gene>
    <name evidence="1" type="ORF">QO000_001419</name>
</gene>
<accession>A0ABU0JZA8</accession>
<protein>
    <submittedName>
        <fullName evidence="1">Uncharacterized protein</fullName>
    </submittedName>
</protein>